<accession>A0A498IHK7</accession>
<keyword evidence="2" id="KW-1185">Reference proteome</keyword>
<dbReference type="Proteomes" id="UP000290289">
    <property type="component" value="Chromosome 12"/>
</dbReference>
<reference evidence="1 2" key="1">
    <citation type="submission" date="2018-10" db="EMBL/GenBank/DDBJ databases">
        <title>A high-quality apple genome assembly.</title>
        <authorList>
            <person name="Hu J."/>
        </authorList>
    </citation>
    <scope>NUCLEOTIDE SEQUENCE [LARGE SCALE GENOMIC DNA]</scope>
    <source>
        <strain evidence="2">cv. HFTH1</strain>
        <tissue evidence="1">Young leaf</tissue>
    </source>
</reference>
<dbReference type="AlphaFoldDB" id="A0A498IHK7"/>
<comment type="caution">
    <text evidence="1">The sequence shown here is derived from an EMBL/GenBank/DDBJ whole genome shotgun (WGS) entry which is preliminary data.</text>
</comment>
<protein>
    <recommendedName>
        <fullName evidence="3">F-box domain-containing protein</fullName>
    </recommendedName>
</protein>
<evidence type="ECO:0000313" key="1">
    <source>
        <dbReference type="EMBL" id="RXH80991.1"/>
    </source>
</evidence>
<evidence type="ECO:0000313" key="2">
    <source>
        <dbReference type="Proteomes" id="UP000290289"/>
    </source>
</evidence>
<dbReference type="EMBL" id="RDQH01000338">
    <property type="protein sequence ID" value="RXH80991.1"/>
    <property type="molecule type" value="Genomic_DNA"/>
</dbReference>
<proteinExistence type="predicted"/>
<dbReference type="SUPFAM" id="SSF81383">
    <property type="entry name" value="F-box domain"/>
    <property type="match status" value="1"/>
</dbReference>
<evidence type="ECO:0008006" key="3">
    <source>
        <dbReference type="Google" id="ProtNLM"/>
    </source>
</evidence>
<name>A0A498IHK7_MALDO</name>
<dbReference type="InterPro" id="IPR036047">
    <property type="entry name" value="F-box-like_dom_sf"/>
</dbReference>
<gene>
    <name evidence="1" type="ORF">DVH24_004905</name>
</gene>
<organism evidence="1 2">
    <name type="scientific">Malus domestica</name>
    <name type="common">Apple</name>
    <name type="synonym">Pyrus malus</name>
    <dbReference type="NCBI Taxonomy" id="3750"/>
    <lineage>
        <taxon>Eukaryota</taxon>
        <taxon>Viridiplantae</taxon>
        <taxon>Streptophyta</taxon>
        <taxon>Embryophyta</taxon>
        <taxon>Tracheophyta</taxon>
        <taxon>Spermatophyta</taxon>
        <taxon>Magnoliopsida</taxon>
        <taxon>eudicotyledons</taxon>
        <taxon>Gunneridae</taxon>
        <taxon>Pentapetalae</taxon>
        <taxon>rosids</taxon>
        <taxon>fabids</taxon>
        <taxon>Rosales</taxon>
        <taxon>Rosaceae</taxon>
        <taxon>Amygdaloideae</taxon>
        <taxon>Maleae</taxon>
        <taxon>Malus</taxon>
    </lineage>
</organism>
<sequence>MMKKGRTIFSFMQFVLDDILFKILIIIASCSLRDLFLTMMVSKKFNEIAEDPCIYQLINITDFETCSNPEAFYMVRMQYFFRDNKEEAGLSGLRMRSLRAIK</sequence>